<protein>
    <submittedName>
        <fullName evidence="1">Uncharacterized protein</fullName>
    </submittedName>
</protein>
<evidence type="ECO:0000313" key="2">
    <source>
        <dbReference type="Proteomes" id="UP001469553"/>
    </source>
</evidence>
<accession>A0ABV0Z5W9</accession>
<keyword evidence="2" id="KW-1185">Reference proteome</keyword>
<comment type="caution">
    <text evidence="1">The sequence shown here is derived from an EMBL/GenBank/DDBJ whole genome shotgun (WGS) entry which is preliminary data.</text>
</comment>
<reference evidence="1 2" key="1">
    <citation type="submission" date="2021-06" db="EMBL/GenBank/DDBJ databases">
        <authorList>
            <person name="Palmer J.M."/>
        </authorList>
    </citation>
    <scope>NUCLEOTIDE SEQUENCE [LARGE SCALE GENOMIC DNA]</scope>
    <source>
        <strain evidence="1 2">AS_MEX2019</strain>
        <tissue evidence="1">Muscle</tissue>
    </source>
</reference>
<dbReference type="EMBL" id="JAHRIP010053639">
    <property type="protein sequence ID" value="MEQ2301602.1"/>
    <property type="molecule type" value="Genomic_DNA"/>
</dbReference>
<dbReference type="Proteomes" id="UP001469553">
    <property type="component" value="Unassembled WGS sequence"/>
</dbReference>
<evidence type="ECO:0000313" key="1">
    <source>
        <dbReference type="EMBL" id="MEQ2301602.1"/>
    </source>
</evidence>
<proteinExistence type="predicted"/>
<sequence>MGSLLLPPFPQLLERAFNEGEKKVRKLEKHINDFMDLGKNTDEVSQKVEQHNQSAFQDLQLALYHKRIRDHVLKISDQKYTNVKTEDLMKNLQSECCWLGQLLALNNPPLQPDWENHIPEMDAWHILPRNFRVIKKKTGTGVAKLQTSV</sequence>
<name>A0ABV0Z5W9_9TELE</name>
<organism evidence="1 2">
    <name type="scientific">Ameca splendens</name>
    <dbReference type="NCBI Taxonomy" id="208324"/>
    <lineage>
        <taxon>Eukaryota</taxon>
        <taxon>Metazoa</taxon>
        <taxon>Chordata</taxon>
        <taxon>Craniata</taxon>
        <taxon>Vertebrata</taxon>
        <taxon>Euteleostomi</taxon>
        <taxon>Actinopterygii</taxon>
        <taxon>Neopterygii</taxon>
        <taxon>Teleostei</taxon>
        <taxon>Neoteleostei</taxon>
        <taxon>Acanthomorphata</taxon>
        <taxon>Ovalentaria</taxon>
        <taxon>Atherinomorphae</taxon>
        <taxon>Cyprinodontiformes</taxon>
        <taxon>Goodeidae</taxon>
        <taxon>Ameca</taxon>
    </lineage>
</organism>
<gene>
    <name evidence="1" type="ORF">AMECASPLE_037835</name>
</gene>